<dbReference type="GO" id="GO:0005911">
    <property type="term" value="C:cell-cell junction"/>
    <property type="evidence" value="ECO:0007669"/>
    <property type="project" value="TreeGrafter"/>
</dbReference>
<feature type="domain" description="Ig-like" evidence="6">
    <location>
        <begin position="637"/>
        <end position="702"/>
    </location>
</feature>
<dbReference type="InterPro" id="IPR002110">
    <property type="entry name" value="Ankyrin_rpt"/>
</dbReference>
<dbReference type="InterPro" id="IPR036770">
    <property type="entry name" value="Ankyrin_rpt-contain_sf"/>
</dbReference>
<keyword evidence="2" id="KW-0472">Membrane</keyword>
<dbReference type="SMART" id="SM00409">
    <property type="entry name" value="IG"/>
    <property type="match status" value="4"/>
</dbReference>
<dbReference type="SUPFAM" id="SSF48403">
    <property type="entry name" value="Ankyrin repeat"/>
    <property type="match status" value="1"/>
</dbReference>
<evidence type="ECO:0000259" key="6">
    <source>
        <dbReference type="PROSITE" id="PS50835"/>
    </source>
</evidence>
<organism evidence="7">
    <name type="scientific">Magallana gigas</name>
    <name type="common">Pacific oyster</name>
    <name type="synonym">Crassostrea gigas</name>
    <dbReference type="NCBI Taxonomy" id="29159"/>
    <lineage>
        <taxon>Eukaryota</taxon>
        <taxon>Metazoa</taxon>
        <taxon>Spiralia</taxon>
        <taxon>Lophotrochozoa</taxon>
        <taxon>Mollusca</taxon>
        <taxon>Bivalvia</taxon>
        <taxon>Autobranchia</taxon>
        <taxon>Pteriomorphia</taxon>
        <taxon>Ostreida</taxon>
        <taxon>Ostreoidea</taxon>
        <taxon>Ostreidae</taxon>
        <taxon>Magallana</taxon>
    </lineage>
</organism>
<dbReference type="InterPro" id="IPR003599">
    <property type="entry name" value="Ig_sub"/>
</dbReference>
<dbReference type="PROSITE" id="PS50297">
    <property type="entry name" value="ANK_REP_REGION"/>
    <property type="match status" value="1"/>
</dbReference>
<dbReference type="GO" id="GO:0050839">
    <property type="term" value="F:cell adhesion molecule binding"/>
    <property type="evidence" value="ECO:0007669"/>
    <property type="project" value="TreeGrafter"/>
</dbReference>
<dbReference type="Gene3D" id="1.25.40.20">
    <property type="entry name" value="Ankyrin repeat-containing domain"/>
    <property type="match status" value="1"/>
</dbReference>
<comment type="subcellular location">
    <subcellularLocation>
        <location evidence="1">Membrane</location>
        <topology evidence="1">Single-pass type I membrane protein</topology>
    </subcellularLocation>
</comment>
<dbReference type="PANTHER" id="PTHR11640">
    <property type="entry name" value="NEPHRIN"/>
    <property type="match status" value="1"/>
</dbReference>
<dbReference type="InterPro" id="IPR013162">
    <property type="entry name" value="CD80_C2-set"/>
</dbReference>
<evidence type="ECO:0000256" key="5">
    <source>
        <dbReference type="ARBA" id="ARBA00023319"/>
    </source>
</evidence>
<keyword evidence="4" id="KW-0325">Glycoprotein</keyword>
<evidence type="ECO:0000256" key="4">
    <source>
        <dbReference type="ARBA" id="ARBA00023180"/>
    </source>
</evidence>
<dbReference type="GO" id="GO:0098609">
    <property type="term" value="P:cell-cell adhesion"/>
    <property type="evidence" value="ECO:0007669"/>
    <property type="project" value="TreeGrafter"/>
</dbReference>
<dbReference type="InterPro" id="IPR007110">
    <property type="entry name" value="Ig-like_dom"/>
</dbReference>
<proteinExistence type="predicted"/>
<dbReference type="Pfam" id="PF12796">
    <property type="entry name" value="Ank_2"/>
    <property type="match status" value="1"/>
</dbReference>
<dbReference type="HOGENOM" id="CLU_338380_0_0_1"/>
<keyword evidence="5" id="KW-0393">Immunoglobulin domain</keyword>
<evidence type="ECO:0000256" key="3">
    <source>
        <dbReference type="ARBA" id="ARBA00023157"/>
    </source>
</evidence>
<feature type="domain" description="Ig-like" evidence="6">
    <location>
        <begin position="535"/>
        <end position="616"/>
    </location>
</feature>
<dbReference type="InterPro" id="IPR013783">
    <property type="entry name" value="Ig-like_fold"/>
</dbReference>
<feature type="domain" description="Ig-like" evidence="6">
    <location>
        <begin position="162"/>
        <end position="241"/>
    </location>
</feature>
<protein>
    <submittedName>
        <fullName evidence="7">Ankyrin repeat and protein kinase domain-containing protein 1</fullName>
    </submittedName>
</protein>
<dbReference type="PROSITE" id="PS50088">
    <property type="entry name" value="ANK_REPEAT"/>
    <property type="match status" value="1"/>
</dbReference>
<dbReference type="Pfam" id="PF08205">
    <property type="entry name" value="C2-set_2"/>
    <property type="match status" value="1"/>
</dbReference>
<accession>K1PPY1</accession>
<dbReference type="SUPFAM" id="SSF48726">
    <property type="entry name" value="Immunoglobulin"/>
    <property type="match status" value="3"/>
</dbReference>
<name>K1PPY1_MAGGI</name>
<reference evidence="7" key="1">
    <citation type="journal article" date="2012" name="Nature">
        <title>The oyster genome reveals stress adaptation and complexity of shell formation.</title>
        <authorList>
            <person name="Zhang G."/>
            <person name="Fang X."/>
            <person name="Guo X."/>
            <person name="Li L."/>
            <person name="Luo R."/>
            <person name="Xu F."/>
            <person name="Yang P."/>
            <person name="Zhang L."/>
            <person name="Wang X."/>
            <person name="Qi H."/>
            <person name="Xiong Z."/>
            <person name="Que H."/>
            <person name="Xie Y."/>
            <person name="Holland P.W."/>
            <person name="Paps J."/>
            <person name="Zhu Y."/>
            <person name="Wu F."/>
            <person name="Chen Y."/>
            <person name="Wang J."/>
            <person name="Peng C."/>
            <person name="Meng J."/>
            <person name="Yang L."/>
            <person name="Liu J."/>
            <person name="Wen B."/>
            <person name="Zhang N."/>
            <person name="Huang Z."/>
            <person name="Zhu Q."/>
            <person name="Feng Y."/>
            <person name="Mount A."/>
            <person name="Hedgecock D."/>
            <person name="Xu Z."/>
            <person name="Liu Y."/>
            <person name="Domazet-Loso T."/>
            <person name="Du Y."/>
            <person name="Sun X."/>
            <person name="Zhang S."/>
            <person name="Liu B."/>
            <person name="Cheng P."/>
            <person name="Jiang X."/>
            <person name="Li J."/>
            <person name="Fan D."/>
            <person name="Wang W."/>
            <person name="Fu W."/>
            <person name="Wang T."/>
            <person name="Wang B."/>
            <person name="Zhang J."/>
            <person name="Peng Z."/>
            <person name="Li Y."/>
            <person name="Li N."/>
            <person name="Wang J."/>
            <person name="Chen M."/>
            <person name="He Y."/>
            <person name="Tan F."/>
            <person name="Song X."/>
            <person name="Zheng Q."/>
            <person name="Huang R."/>
            <person name="Yang H."/>
            <person name="Du X."/>
            <person name="Chen L."/>
            <person name="Yang M."/>
            <person name="Gaffney P.M."/>
            <person name="Wang S."/>
            <person name="Luo L."/>
            <person name="She Z."/>
            <person name="Ming Y."/>
            <person name="Huang W."/>
            <person name="Zhang S."/>
            <person name="Huang B."/>
            <person name="Zhang Y."/>
            <person name="Qu T."/>
            <person name="Ni P."/>
            <person name="Miao G."/>
            <person name="Wang J."/>
            <person name="Wang Q."/>
            <person name="Steinberg C.E."/>
            <person name="Wang H."/>
            <person name="Li N."/>
            <person name="Qian L."/>
            <person name="Zhang G."/>
            <person name="Li Y."/>
            <person name="Yang H."/>
            <person name="Liu X."/>
            <person name="Wang J."/>
            <person name="Yin Y."/>
            <person name="Wang J."/>
        </authorList>
    </citation>
    <scope>NUCLEOTIDE SEQUENCE [LARGE SCALE GENOMIC DNA]</scope>
    <source>
        <strain evidence="7">05x7-T-G4-1.051#20</strain>
    </source>
</reference>
<dbReference type="GO" id="GO:0005886">
    <property type="term" value="C:plasma membrane"/>
    <property type="evidence" value="ECO:0007669"/>
    <property type="project" value="TreeGrafter"/>
</dbReference>
<sequence length="841" mass="92354">MNTRRKSVALQIPDFSKGSKAKDKDEVSIWTIVSTGNAEGLRQFIKANGHASLSKRTGNFRSPLGLAVYLENPELVQIMLECDPKPDVNIADKNGNTPLHEAVERGYLQIVKQLVNTGLCKLELKNPQGYTPLMTAVYHDYEEIAESLITADGPGDSVKLSPNLTTFEVDAGEPLPLITCSAQCEPACRYIWYQYYRTNTDRYRGSTAVLNLGNASSSDVGIYMCRASNNVIGDNFEGNVTFELRVKYSRYSANQTMTCTYDCEIAAILTVFPPLCTDTGNKYSVYATNRKGNSSIKTTHYSNTIAYESTTALRPVPSVAATLPPNASSSKMNGPARIIMGSAIAFLVFKLKSKTKADSRRSCKGSINQVFGTNFQNGILGDGPDDSKMELSGKETGIEGVSVSWKCAVSESNPAVNLTWYNGSTEFTPDSKPVVTSTDGNFKTEQEWKFTYTRDYSGSNVSCVATGYKNKTVTKSKQLQVNFAPELEVKGKNLYLIDKNTMKCYIDEGATLNLTCRMVAASPMTSAEWEGRDGPEFSNILDKSANEGDNITLNADILNANPLPVKITWRKVGSAKVLSTNLKLSLQNIRREQAGVYVVEATSLRMRENNTTEEVTGNTTVNVVVKYGPGDSVKLSPNLTTVEVDAGEPIPPIACSAVCHPACNYAWYRYYRTNIRIRITSTAVLKLGNASSTDVGIYMCEAIAYVIGKHLGANVTFELHAPEIKSVVINEYRRNPYNDSFPITVTSIIRTYPNATITWGISHEKSLSSFLPLDSRYSANQTMTCTYDCEITAILTVFPPLCTDTGNKYSLYATNRKGNSTIKTTHYSVTVTSYPDGNVEK</sequence>
<dbReference type="AlphaFoldDB" id="K1PPY1"/>
<evidence type="ECO:0000256" key="2">
    <source>
        <dbReference type="ARBA" id="ARBA00023136"/>
    </source>
</evidence>
<dbReference type="PANTHER" id="PTHR11640:SF31">
    <property type="entry name" value="IRREGULAR CHIASM C-ROUGHEST PROTEIN-RELATED"/>
    <property type="match status" value="1"/>
</dbReference>
<dbReference type="SMART" id="SM00248">
    <property type="entry name" value="ANK"/>
    <property type="match status" value="3"/>
</dbReference>
<evidence type="ECO:0000313" key="7">
    <source>
        <dbReference type="EMBL" id="EKC26292.1"/>
    </source>
</evidence>
<dbReference type="PROSITE" id="PS50835">
    <property type="entry name" value="IG_LIKE"/>
    <property type="match status" value="4"/>
</dbReference>
<dbReference type="GO" id="GO:0016301">
    <property type="term" value="F:kinase activity"/>
    <property type="evidence" value="ECO:0007669"/>
    <property type="project" value="UniProtKB-KW"/>
</dbReference>
<keyword evidence="7" id="KW-0808">Transferase</keyword>
<dbReference type="InterPro" id="IPR036179">
    <property type="entry name" value="Ig-like_dom_sf"/>
</dbReference>
<feature type="domain" description="Ig-like" evidence="6">
    <location>
        <begin position="384"/>
        <end position="474"/>
    </location>
</feature>
<gene>
    <name evidence="7" type="ORF">CGI_10014787</name>
</gene>
<keyword evidence="7" id="KW-0418">Kinase</keyword>
<dbReference type="InParanoid" id="K1PPY1"/>
<evidence type="ECO:0000256" key="1">
    <source>
        <dbReference type="ARBA" id="ARBA00004479"/>
    </source>
</evidence>
<dbReference type="InterPro" id="IPR051275">
    <property type="entry name" value="Cell_adhesion_signaling"/>
</dbReference>
<dbReference type="Gene3D" id="2.60.40.10">
    <property type="entry name" value="Immunoglobulins"/>
    <property type="match status" value="3"/>
</dbReference>
<keyword evidence="3" id="KW-1015">Disulfide bond</keyword>
<dbReference type="EMBL" id="JH818582">
    <property type="protein sequence ID" value="EKC26292.1"/>
    <property type="molecule type" value="Genomic_DNA"/>
</dbReference>